<protein>
    <submittedName>
        <fullName evidence="2">Uncharacterized protein</fullName>
    </submittedName>
</protein>
<comment type="caution">
    <text evidence="2">The sequence shown here is derived from an EMBL/GenBank/DDBJ whole genome shotgun (WGS) entry which is preliminary data.</text>
</comment>
<feature type="compositionally biased region" description="Low complexity" evidence="1">
    <location>
        <begin position="79"/>
        <end position="90"/>
    </location>
</feature>
<proteinExistence type="predicted"/>
<feature type="region of interest" description="Disordered" evidence="1">
    <location>
        <begin position="763"/>
        <end position="789"/>
    </location>
</feature>
<sequence length="1023" mass="116074">MTVKFENKVENVVEIKLSKRGRKKGVKKIAEASIMWEKSADLIPEAKTVKNIDKNVNEPLLDMPLLCDSFSNDDIEDNNNNINTTDLNNTSSEIKEEGRYNLRTRKPKPPADLSLTIPKSKRKIRKPKQQKSKQTQTVNAPAAKTKLPRKPLYNIIIKKTQIVDSYKLDVCPIKNKVKSHDYYDLGPNPKPKFRVVAGKKPYTFNLKDTSVKYPNTTWSSYYNPVKNNNDNRITIISDQILESDQKYSKSDIKNGANTDTITLTQPQKKLDRLTSNEERAVTALSDLYDEIRGDIFSQDAAAPLDVPEIFESLRIDNEVTDGATDPSEASLNSISNYREDMRKTYDTLMEKMGKSLNDLFDNIAPIKKQIKIPKKLDLKVKEPQKNVSFNDVCSVRSYNSESWNVFDDIEMEMMEEDTRSIESSEVLKPVRKPLVLIERQLPKLSDLDIIIDSDKSIDGVSVETATKKARTRKSSKENELIVPIYPVNQYTSLDGANDSTSDDDERVKPPVKRRCIQPKKSQSQSRKYSPLKVHYGSPTKSTDLQKQVNRSSISFTDQDKKLQTPQKFKRKLSFSRRNFNKTQSEEKLACVYTSNKKTPLNILPISAPNTAEDDLEEITQNESDFSLITPYQRPCTTTHSQEILSLNSDNSSEGNLENQREELRLSSITEYQNEIDPTNSAKATAETVGDGPEQSGTSLITPYQKPDQKYIKNYNIEFSDSSASLSDDIFSPNLPNSSEIFTFEDRNPAELYDVLHNYIPQAGTSKLTPQQPPPSNKSSDNDVITPYQREITPPPLSVFEFANQNLPREGHAQIIPIIAPPSRKSIQTNLSDYNIAQVQHKEAFYSDVKDVTGPVEVGTRVLRILSDKIGDLPEFDSAFRGIDDYRREYLELMYPGDKITNKDVNIYKKSFCKVENCSIRPAELPPTKGEVKSWLKDKLEGDKVRKDEVPDKKKNRIFIPCSPENEDSDDSLTISPCTPIQGDQNIKGREKIMIAAELRAQLWRMTSQSPMTTSKMPELCPSI</sequence>
<gene>
    <name evidence="2" type="ORF">QE152_g21668</name>
</gene>
<evidence type="ECO:0000313" key="3">
    <source>
        <dbReference type="Proteomes" id="UP001458880"/>
    </source>
</evidence>
<feature type="compositionally biased region" description="Polar residues" evidence="1">
    <location>
        <begin position="538"/>
        <end position="548"/>
    </location>
</feature>
<feature type="region of interest" description="Disordered" evidence="1">
    <location>
        <begin position="79"/>
        <end position="142"/>
    </location>
</feature>
<feature type="region of interest" description="Disordered" evidence="1">
    <location>
        <begin position="678"/>
        <end position="701"/>
    </location>
</feature>
<name>A0AAW1KNJ6_POPJA</name>
<feature type="region of interest" description="Disordered" evidence="1">
    <location>
        <begin position="492"/>
        <end position="548"/>
    </location>
</feature>
<evidence type="ECO:0000256" key="1">
    <source>
        <dbReference type="SAM" id="MobiDB-lite"/>
    </source>
</evidence>
<accession>A0AAW1KNJ6</accession>
<evidence type="ECO:0000313" key="2">
    <source>
        <dbReference type="EMBL" id="KAK9721227.1"/>
    </source>
</evidence>
<keyword evidence="3" id="KW-1185">Reference proteome</keyword>
<organism evidence="2 3">
    <name type="scientific">Popillia japonica</name>
    <name type="common">Japanese beetle</name>
    <dbReference type="NCBI Taxonomy" id="7064"/>
    <lineage>
        <taxon>Eukaryota</taxon>
        <taxon>Metazoa</taxon>
        <taxon>Ecdysozoa</taxon>
        <taxon>Arthropoda</taxon>
        <taxon>Hexapoda</taxon>
        <taxon>Insecta</taxon>
        <taxon>Pterygota</taxon>
        <taxon>Neoptera</taxon>
        <taxon>Endopterygota</taxon>
        <taxon>Coleoptera</taxon>
        <taxon>Polyphaga</taxon>
        <taxon>Scarabaeiformia</taxon>
        <taxon>Scarabaeidae</taxon>
        <taxon>Rutelinae</taxon>
        <taxon>Popillia</taxon>
    </lineage>
</organism>
<reference evidence="2 3" key="1">
    <citation type="journal article" date="2024" name="BMC Genomics">
        <title>De novo assembly and annotation of Popillia japonica's genome with initial clues to its potential as an invasive pest.</title>
        <authorList>
            <person name="Cucini C."/>
            <person name="Boschi S."/>
            <person name="Funari R."/>
            <person name="Cardaioli E."/>
            <person name="Iannotti N."/>
            <person name="Marturano G."/>
            <person name="Paoli F."/>
            <person name="Bruttini M."/>
            <person name="Carapelli A."/>
            <person name="Frati F."/>
            <person name="Nardi F."/>
        </authorList>
    </citation>
    <scope>NUCLEOTIDE SEQUENCE [LARGE SCALE GENOMIC DNA]</scope>
    <source>
        <strain evidence="2">DMR45628</strain>
    </source>
</reference>
<dbReference type="EMBL" id="JASPKY010000201">
    <property type="protein sequence ID" value="KAK9721227.1"/>
    <property type="molecule type" value="Genomic_DNA"/>
</dbReference>
<feature type="compositionally biased region" description="Basic residues" evidence="1">
    <location>
        <begin position="119"/>
        <end position="131"/>
    </location>
</feature>
<dbReference type="Proteomes" id="UP001458880">
    <property type="component" value="Unassembled WGS sequence"/>
</dbReference>
<dbReference type="AlphaFoldDB" id="A0AAW1KNJ6"/>